<gene>
    <name evidence="2" type="ORF">LQV63_15350</name>
</gene>
<dbReference type="PANTHER" id="PTHR30007">
    <property type="entry name" value="PHP DOMAIN PROTEIN"/>
    <property type="match status" value="1"/>
</dbReference>
<protein>
    <submittedName>
        <fullName evidence="2">IS5 family transposase</fullName>
    </submittedName>
</protein>
<dbReference type="Proteomes" id="UP001199916">
    <property type="component" value="Unassembled WGS sequence"/>
</dbReference>
<dbReference type="EMBL" id="JAJNBZ010000011">
    <property type="protein sequence ID" value="MCE5170689.1"/>
    <property type="molecule type" value="Genomic_DNA"/>
</dbReference>
<comment type="caution">
    <text evidence="2">The sequence shown here is derived from an EMBL/GenBank/DDBJ whole genome shotgun (WGS) entry which is preliminary data.</text>
</comment>
<keyword evidence="3" id="KW-1185">Reference proteome</keyword>
<evidence type="ECO:0000313" key="3">
    <source>
        <dbReference type="Proteomes" id="UP001199916"/>
    </source>
</evidence>
<feature type="domain" description="Transposase IS4-like" evidence="1">
    <location>
        <begin position="26"/>
        <end position="145"/>
    </location>
</feature>
<evidence type="ECO:0000313" key="2">
    <source>
        <dbReference type="EMBL" id="MCE5170689.1"/>
    </source>
</evidence>
<dbReference type="InterPro" id="IPR002559">
    <property type="entry name" value="Transposase_11"/>
</dbReference>
<organism evidence="2 3">
    <name type="scientific">Paenibacillus profundus</name>
    <dbReference type="NCBI Taxonomy" id="1173085"/>
    <lineage>
        <taxon>Bacteria</taxon>
        <taxon>Bacillati</taxon>
        <taxon>Bacillota</taxon>
        <taxon>Bacilli</taxon>
        <taxon>Bacillales</taxon>
        <taxon>Paenibacillaceae</taxon>
        <taxon>Paenibacillus</taxon>
    </lineage>
</organism>
<evidence type="ECO:0000259" key="1">
    <source>
        <dbReference type="Pfam" id="PF01609"/>
    </source>
</evidence>
<accession>A0ABS8YIC5</accession>
<dbReference type="NCBIfam" id="NF033580">
    <property type="entry name" value="transpos_IS5_3"/>
    <property type="match status" value="1"/>
</dbReference>
<dbReference type="Pfam" id="PF01609">
    <property type="entry name" value="DDE_Tnp_1"/>
    <property type="match status" value="1"/>
</dbReference>
<reference evidence="2 3" key="1">
    <citation type="submission" date="2021-11" db="EMBL/GenBank/DDBJ databases">
        <title>Draft genome sequence of Paenibacillus profundus YoMME, a new Gram-positive bacteria with exoelectrogenic properties.</title>
        <authorList>
            <person name="Hubenova Y."/>
            <person name="Hubenova E."/>
            <person name="Manasiev Y."/>
            <person name="Peykov S."/>
            <person name="Mitov M."/>
        </authorList>
    </citation>
    <scope>NUCLEOTIDE SEQUENCE [LARGE SCALE GENOMIC DNA]</scope>
    <source>
        <strain evidence="2 3">YoMME</strain>
    </source>
</reference>
<dbReference type="RefSeq" id="WP_233697355.1">
    <property type="nucleotide sequence ID" value="NZ_JAJNBZ010000011.1"/>
</dbReference>
<proteinExistence type="predicted"/>
<name>A0ABS8YIC5_9BACL</name>
<dbReference type="PANTHER" id="PTHR30007:SF1">
    <property type="entry name" value="BLR1914 PROTEIN"/>
    <property type="match status" value="1"/>
</dbReference>
<sequence>MPPYFVFTSTERGKRGQQLQAFVRSRGRITTKIHAAIDALGNPLRFELTAGNCHNCVKGYEMLQDMDFTGKAVIADRGYDMNNVLELIEKQQAVAVITSRKRCKIQQTCDWRLYKERHLVECLFNKLKHYRRLATRYDKLACSFAAFYRWPLFFYG</sequence>